<reference evidence="3 4" key="3">
    <citation type="submission" date="2020-08" db="EMBL/GenBank/DDBJ databases">
        <title>Genomic Encyclopedia of Type Strains, Phase IV (KMG-IV): sequencing the most valuable type-strain genomes for metagenomic binning, comparative biology and taxonomic classification.</title>
        <authorList>
            <person name="Goeker M."/>
        </authorList>
    </citation>
    <scope>NUCLEOTIDE SEQUENCE [LARGE SCALE GENOMIC DNA]</scope>
    <source>
        <strain evidence="3 4">DSM 24105</strain>
    </source>
</reference>
<dbReference type="EMBL" id="JACIDN010000004">
    <property type="protein sequence ID" value="MBB3903105.1"/>
    <property type="molecule type" value="Genomic_DNA"/>
</dbReference>
<dbReference type="Pfam" id="PF08241">
    <property type="entry name" value="Methyltransf_11"/>
    <property type="match status" value="1"/>
</dbReference>
<dbReference type="GO" id="GO:0008757">
    <property type="term" value="F:S-adenosylmethionine-dependent methyltransferase activity"/>
    <property type="evidence" value="ECO:0007669"/>
    <property type="project" value="InterPro"/>
</dbReference>
<evidence type="ECO:0000313" key="4">
    <source>
        <dbReference type="Proteomes" id="UP000517759"/>
    </source>
</evidence>
<protein>
    <recommendedName>
        <fullName evidence="1">Methyltransferase type 11 domain-containing protein</fullName>
    </recommendedName>
</protein>
<dbReference type="RefSeq" id="WP_284211522.1">
    <property type="nucleotide sequence ID" value="NZ_BSPG01000014.1"/>
</dbReference>
<comment type="caution">
    <text evidence="3">The sequence shown here is derived from an EMBL/GenBank/DDBJ whole genome shotgun (WGS) entry which is preliminary data.</text>
</comment>
<evidence type="ECO:0000313" key="2">
    <source>
        <dbReference type="EMBL" id="GLS44685.1"/>
    </source>
</evidence>
<dbReference type="Gene3D" id="3.40.50.150">
    <property type="entry name" value="Vaccinia Virus protein VP39"/>
    <property type="match status" value="1"/>
</dbReference>
<accession>A0A7W6AKW3</accession>
<reference evidence="2" key="4">
    <citation type="submission" date="2023-01" db="EMBL/GenBank/DDBJ databases">
        <title>Draft genome sequence of Methylobacterium brachythecii strain NBRC 107710.</title>
        <authorList>
            <person name="Sun Q."/>
            <person name="Mori K."/>
        </authorList>
    </citation>
    <scope>NUCLEOTIDE SEQUENCE</scope>
    <source>
        <strain evidence="2">NBRC 107710</strain>
    </source>
</reference>
<evidence type="ECO:0000313" key="3">
    <source>
        <dbReference type="EMBL" id="MBB3903105.1"/>
    </source>
</evidence>
<dbReference type="Proteomes" id="UP000517759">
    <property type="component" value="Unassembled WGS sequence"/>
</dbReference>
<sequence>MPTDVLDLTPRASLRDEKYYEVAPPSSLAERIVAAARDRIHADFLRLCRPRPESTILDVGVSDVLNDAANVLERTYPHRANITAVGLGSAEAFREAYPEIAYRQVSDDCRLPFADDSFDAAVSNAVLEHVGSRRNQQLMLAEMCRVARSVFVTVPHRFFPIEHHTAVPFLHFTDAGFRLACRLLGKADWTREENLILMTRARLAQAVPAGRVAKIGHTGLPLGPFSSNLYLHIA</sequence>
<dbReference type="InterPro" id="IPR013216">
    <property type="entry name" value="Methyltransf_11"/>
</dbReference>
<evidence type="ECO:0000313" key="5">
    <source>
        <dbReference type="Proteomes" id="UP001156881"/>
    </source>
</evidence>
<dbReference type="AlphaFoldDB" id="A0A7W6AKW3"/>
<dbReference type="EMBL" id="BSPG01000014">
    <property type="protein sequence ID" value="GLS44685.1"/>
    <property type="molecule type" value="Genomic_DNA"/>
</dbReference>
<gene>
    <name evidence="2" type="ORF">GCM10007884_26730</name>
    <name evidence="3" type="ORF">GGR33_002607</name>
</gene>
<organism evidence="3 4">
    <name type="scientific">Methylobacterium brachythecii</name>
    <dbReference type="NCBI Taxonomy" id="1176177"/>
    <lineage>
        <taxon>Bacteria</taxon>
        <taxon>Pseudomonadati</taxon>
        <taxon>Pseudomonadota</taxon>
        <taxon>Alphaproteobacteria</taxon>
        <taxon>Hyphomicrobiales</taxon>
        <taxon>Methylobacteriaceae</taxon>
        <taxon>Methylobacterium</taxon>
    </lineage>
</organism>
<keyword evidence="5" id="KW-1185">Reference proteome</keyword>
<reference evidence="5" key="2">
    <citation type="journal article" date="2019" name="Int. J. Syst. Evol. Microbiol.">
        <title>The Global Catalogue of Microorganisms (GCM) 10K type strain sequencing project: providing services to taxonomists for standard genome sequencing and annotation.</title>
        <authorList>
            <consortium name="The Broad Institute Genomics Platform"/>
            <consortium name="The Broad Institute Genome Sequencing Center for Infectious Disease"/>
            <person name="Wu L."/>
            <person name="Ma J."/>
        </authorList>
    </citation>
    <scope>NUCLEOTIDE SEQUENCE [LARGE SCALE GENOMIC DNA]</scope>
    <source>
        <strain evidence="5">NBRC 107710</strain>
    </source>
</reference>
<dbReference type="SUPFAM" id="SSF53335">
    <property type="entry name" value="S-adenosyl-L-methionine-dependent methyltransferases"/>
    <property type="match status" value="1"/>
</dbReference>
<proteinExistence type="predicted"/>
<reference evidence="2" key="1">
    <citation type="journal article" date="2014" name="Int. J. Syst. Evol. Microbiol.">
        <title>Complete genome of a new Firmicutes species belonging to the dominant human colonic microbiota ('Ruminococcus bicirculans') reveals two chromosomes and a selective capacity to utilize plant glucans.</title>
        <authorList>
            <consortium name="NISC Comparative Sequencing Program"/>
            <person name="Wegmann U."/>
            <person name="Louis P."/>
            <person name="Goesmann A."/>
            <person name="Henrissat B."/>
            <person name="Duncan S.H."/>
            <person name="Flint H.J."/>
        </authorList>
    </citation>
    <scope>NUCLEOTIDE SEQUENCE</scope>
    <source>
        <strain evidence="2">NBRC 107710</strain>
    </source>
</reference>
<dbReference type="Proteomes" id="UP001156881">
    <property type="component" value="Unassembled WGS sequence"/>
</dbReference>
<name>A0A7W6AKW3_9HYPH</name>
<feature type="domain" description="Methyltransferase type 11" evidence="1">
    <location>
        <begin position="92"/>
        <end position="148"/>
    </location>
</feature>
<evidence type="ECO:0000259" key="1">
    <source>
        <dbReference type="Pfam" id="PF08241"/>
    </source>
</evidence>
<dbReference type="InterPro" id="IPR029063">
    <property type="entry name" value="SAM-dependent_MTases_sf"/>
</dbReference>